<dbReference type="InterPro" id="IPR036188">
    <property type="entry name" value="FAD/NAD-bd_sf"/>
</dbReference>
<evidence type="ECO:0000313" key="4">
    <source>
        <dbReference type="EMBL" id="PIW37010.1"/>
    </source>
</evidence>
<dbReference type="AlphaFoldDB" id="A0A2M7H455"/>
<evidence type="ECO:0000256" key="2">
    <source>
        <dbReference type="ARBA" id="ARBA00023002"/>
    </source>
</evidence>
<protein>
    <submittedName>
        <fullName evidence="4">Alkyl hydroperoxide reductase subunit F</fullName>
    </submittedName>
</protein>
<dbReference type="EMBL" id="PFGC01000030">
    <property type="protein sequence ID" value="PIW37010.1"/>
    <property type="molecule type" value="Genomic_DNA"/>
</dbReference>
<organism evidence="4 5">
    <name type="scientific">Candidatus Kerfeldbacteria bacterium CG15_BIG_FIL_POST_REV_8_21_14_020_45_12</name>
    <dbReference type="NCBI Taxonomy" id="2014247"/>
    <lineage>
        <taxon>Bacteria</taxon>
        <taxon>Candidatus Kerfeldiibacteriota</taxon>
    </lineage>
</organism>
<gene>
    <name evidence="4" type="ORF">COW24_02295</name>
</gene>
<feature type="domain" description="FAD/NAD(P)-binding" evidence="3">
    <location>
        <begin position="1"/>
        <end position="172"/>
    </location>
</feature>
<dbReference type="Gene3D" id="3.50.50.60">
    <property type="entry name" value="FAD/NAD(P)-binding domain"/>
    <property type="match status" value="2"/>
</dbReference>
<comment type="caution">
    <text evidence="4">The sequence shown here is derived from an EMBL/GenBank/DDBJ whole genome shotgun (WGS) entry which is preliminary data.</text>
</comment>
<dbReference type="PANTHER" id="PTHR48105">
    <property type="entry name" value="THIOREDOXIN REDUCTASE 1-RELATED-RELATED"/>
    <property type="match status" value="1"/>
</dbReference>
<accession>A0A2M7H455</accession>
<feature type="non-terminal residue" evidence="4">
    <location>
        <position position="1"/>
    </location>
</feature>
<dbReference type="GO" id="GO:0016491">
    <property type="term" value="F:oxidoreductase activity"/>
    <property type="evidence" value="ECO:0007669"/>
    <property type="project" value="UniProtKB-KW"/>
</dbReference>
<dbReference type="InterPro" id="IPR050097">
    <property type="entry name" value="Ferredoxin-NADP_redctase_2"/>
</dbReference>
<dbReference type="Pfam" id="PF07992">
    <property type="entry name" value="Pyr_redox_2"/>
    <property type="match status" value="1"/>
</dbReference>
<proteinExistence type="predicted"/>
<keyword evidence="1" id="KW-0285">Flavoprotein</keyword>
<evidence type="ECO:0000259" key="3">
    <source>
        <dbReference type="Pfam" id="PF07992"/>
    </source>
</evidence>
<dbReference type="InterPro" id="IPR023753">
    <property type="entry name" value="FAD/NAD-binding_dom"/>
</dbReference>
<dbReference type="PRINTS" id="PR00368">
    <property type="entry name" value="FADPNR"/>
</dbReference>
<evidence type="ECO:0000313" key="5">
    <source>
        <dbReference type="Proteomes" id="UP000230292"/>
    </source>
</evidence>
<sequence>PGEEEFAGKGVTYCTTCDGPLYRNKTTVTIGAGNSALESVLMLAEIADHATIISKYDGFPKGEQVLIDKVLAHPNITTIYGTETTAISGSTFVEGVTYKDSATGKTSQLKTNGVFVHIGMLPNTAMVPSELELDHYGNIEVNIRCETNIPGLFAAGDVTTIPYNQIAIASGQGVTAALSAIEYTNKLAA</sequence>
<reference evidence="4 5" key="1">
    <citation type="submission" date="2017-09" db="EMBL/GenBank/DDBJ databases">
        <title>Depth-based differentiation of microbial function through sediment-hosted aquifers and enrichment of novel symbionts in the deep terrestrial subsurface.</title>
        <authorList>
            <person name="Probst A.J."/>
            <person name="Ladd B."/>
            <person name="Jarett J.K."/>
            <person name="Geller-Mcgrath D.E."/>
            <person name="Sieber C.M."/>
            <person name="Emerson J.B."/>
            <person name="Anantharaman K."/>
            <person name="Thomas B.C."/>
            <person name="Malmstrom R."/>
            <person name="Stieglmeier M."/>
            <person name="Klingl A."/>
            <person name="Woyke T."/>
            <person name="Ryan C.M."/>
            <person name="Banfield J.F."/>
        </authorList>
    </citation>
    <scope>NUCLEOTIDE SEQUENCE [LARGE SCALE GENOMIC DNA]</scope>
    <source>
        <strain evidence="4">CG15_BIG_FIL_POST_REV_8_21_14_020_45_12</strain>
    </source>
</reference>
<dbReference type="Proteomes" id="UP000230292">
    <property type="component" value="Unassembled WGS sequence"/>
</dbReference>
<keyword evidence="2" id="KW-0560">Oxidoreductase</keyword>
<name>A0A2M7H455_9BACT</name>
<dbReference type="PRINTS" id="PR00469">
    <property type="entry name" value="PNDRDTASEII"/>
</dbReference>
<dbReference type="SUPFAM" id="SSF51905">
    <property type="entry name" value="FAD/NAD(P)-binding domain"/>
    <property type="match status" value="1"/>
</dbReference>
<evidence type="ECO:0000256" key="1">
    <source>
        <dbReference type="ARBA" id="ARBA00022630"/>
    </source>
</evidence>